<dbReference type="EMBL" id="CP019479">
    <property type="protein sequence ID" value="UQC88051.1"/>
    <property type="molecule type" value="Genomic_DNA"/>
</dbReference>
<sequence>MLDARGRDSCYPVAQRPTGRDSLDRSRELMYWKSSKERISLGGLGSGHRPTHAAKPASCSTLTGLMRMRLSLCLSFLPLCCNSLHFERSYSTMKVVPYWERTGKFNVTADPAIFSFSPFDVTIDRQPKLPELRHNVTIN</sequence>
<evidence type="ECO:0000313" key="3">
    <source>
        <dbReference type="Proteomes" id="UP000830671"/>
    </source>
</evidence>
<reference evidence="2" key="1">
    <citation type="journal article" date="2021" name="Mol. Plant Microbe Interact.">
        <title>Complete Genome Sequence of the Plant-Pathogenic Fungus Colletotrichum lupini.</title>
        <authorList>
            <person name="Baroncelli R."/>
            <person name="Pensec F."/>
            <person name="Da Lio D."/>
            <person name="Boufleur T."/>
            <person name="Vicente I."/>
            <person name="Sarrocco S."/>
            <person name="Picot A."/>
            <person name="Baraldi E."/>
            <person name="Sukno S."/>
            <person name="Thon M."/>
            <person name="Le Floch G."/>
        </authorList>
    </citation>
    <scope>NUCLEOTIDE SEQUENCE</scope>
    <source>
        <strain evidence="2">IMI 504893</strain>
    </source>
</reference>
<dbReference type="AlphaFoldDB" id="A0A9Q8T2M1"/>
<proteinExistence type="predicted"/>
<dbReference type="GeneID" id="73347521"/>
<protein>
    <submittedName>
        <fullName evidence="2">Uncharacterized protein</fullName>
    </submittedName>
</protein>
<name>A0A9Q8T2M1_9PEZI</name>
<accession>A0A9Q8T2M1</accession>
<dbReference type="KEGG" id="clup:CLUP02_13573"/>
<dbReference type="RefSeq" id="XP_049149657.1">
    <property type="nucleotide sequence ID" value="XM_049292511.1"/>
</dbReference>
<feature type="region of interest" description="Disordered" evidence="1">
    <location>
        <begin position="1"/>
        <end position="22"/>
    </location>
</feature>
<evidence type="ECO:0000256" key="1">
    <source>
        <dbReference type="SAM" id="MobiDB-lite"/>
    </source>
</evidence>
<evidence type="ECO:0000313" key="2">
    <source>
        <dbReference type="EMBL" id="UQC88051.1"/>
    </source>
</evidence>
<gene>
    <name evidence="2" type="ORF">CLUP02_13573</name>
</gene>
<keyword evidence="3" id="KW-1185">Reference proteome</keyword>
<organism evidence="2 3">
    <name type="scientific">Colletotrichum lupini</name>
    <dbReference type="NCBI Taxonomy" id="145971"/>
    <lineage>
        <taxon>Eukaryota</taxon>
        <taxon>Fungi</taxon>
        <taxon>Dikarya</taxon>
        <taxon>Ascomycota</taxon>
        <taxon>Pezizomycotina</taxon>
        <taxon>Sordariomycetes</taxon>
        <taxon>Hypocreomycetidae</taxon>
        <taxon>Glomerellales</taxon>
        <taxon>Glomerellaceae</taxon>
        <taxon>Colletotrichum</taxon>
        <taxon>Colletotrichum acutatum species complex</taxon>
    </lineage>
</organism>
<dbReference type="Proteomes" id="UP000830671">
    <property type="component" value="Chromosome 7"/>
</dbReference>